<dbReference type="EMBL" id="CP063304">
    <property type="protein sequence ID" value="QOV18052.1"/>
    <property type="molecule type" value="Genomic_DNA"/>
</dbReference>
<gene>
    <name evidence="1" type="ORF">INP51_08265</name>
</gene>
<sequence length="167" mass="18874">MIALTVRSLKAFMNSLLIADTFDCFQVSEATITTFTTFSIDGILHPDFYGSDRSEEIQTSGRIQVLWKEIKPYCFSVIKGKHTPLSFKFVLQLPKKETLDLIEKSGLPIKGDDLFGLYVNCQYNGDTLTLTTGTSLRVFTLDKSLDHAWDQKLKSFLSSQNIEVCEN</sequence>
<dbReference type="Proteomes" id="UP000593601">
    <property type="component" value="Chromosome"/>
</dbReference>
<evidence type="ECO:0000313" key="2">
    <source>
        <dbReference type="Proteomes" id="UP000593601"/>
    </source>
</evidence>
<keyword evidence="2" id="KW-1185">Reference proteome</keyword>
<dbReference type="InterPro" id="IPR043779">
    <property type="entry name" value="DUF5721"/>
</dbReference>
<protein>
    <submittedName>
        <fullName evidence="1">Uncharacterized protein</fullName>
    </submittedName>
</protein>
<dbReference type="RefSeq" id="WP_193734414.1">
    <property type="nucleotide sequence ID" value="NZ_CP063304.1"/>
</dbReference>
<dbReference type="KEGG" id="bliq:INP51_08265"/>
<evidence type="ECO:0000313" key="1">
    <source>
        <dbReference type="EMBL" id="QOV18052.1"/>
    </source>
</evidence>
<reference evidence="1 2" key="1">
    <citation type="submission" date="2020-10" db="EMBL/GenBank/DDBJ databases">
        <title>Blautia liquoris sp.nov., isolated from the mud in a fermentation cellar used for the production of Chinese strong-flavoured liquor.</title>
        <authorList>
            <person name="Lu L."/>
        </authorList>
    </citation>
    <scope>NUCLEOTIDE SEQUENCE [LARGE SCALE GENOMIC DNA]</scope>
    <source>
        <strain evidence="1 2">LZLJ-3</strain>
    </source>
</reference>
<dbReference type="AlphaFoldDB" id="A0A7M2RF94"/>
<accession>A0A7M2RF94</accession>
<organism evidence="1 2">
    <name type="scientific">Blautia liquoris</name>
    <dbReference type="NCBI Taxonomy" id="2779518"/>
    <lineage>
        <taxon>Bacteria</taxon>
        <taxon>Bacillati</taxon>
        <taxon>Bacillota</taxon>
        <taxon>Clostridia</taxon>
        <taxon>Lachnospirales</taxon>
        <taxon>Lachnospiraceae</taxon>
        <taxon>Blautia</taxon>
    </lineage>
</organism>
<dbReference type="Pfam" id="PF18988">
    <property type="entry name" value="DUF5721"/>
    <property type="match status" value="1"/>
</dbReference>
<name>A0A7M2RF94_9FIRM</name>
<proteinExistence type="predicted"/>